<evidence type="ECO:0000313" key="1">
    <source>
        <dbReference type="EMBL" id="GLD64359.1"/>
    </source>
</evidence>
<organism evidence="1 2">
    <name type="scientific">Lates japonicus</name>
    <name type="common">Japanese lates</name>
    <dbReference type="NCBI Taxonomy" id="270547"/>
    <lineage>
        <taxon>Eukaryota</taxon>
        <taxon>Metazoa</taxon>
        <taxon>Chordata</taxon>
        <taxon>Craniata</taxon>
        <taxon>Vertebrata</taxon>
        <taxon>Euteleostomi</taxon>
        <taxon>Actinopterygii</taxon>
        <taxon>Neopterygii</taxon>
        <taxon>Teleostei</taxon>
        <taxon>Neoteleostei</taxon>
        <taxon>Acanthomorphata</taxon>
        <taxon>Carangaria</taxon>
        <taxon>Carangaria incertae sedis</taxon>
        <taxon>Centropomidae</taxon>
        <taxon>Lates</taxon>
    </lineage>
</organism>
<dbReference type="EMBL" id="BRZM01000069">
    <property type="protein sequence ID" value="GLD64359.1"/>
    <property type="molecule type" value="Genomic_DNA"/>
</dbReference>
<evidence type="ECO:0000313" key="2">
    <source>
        <dbReference type="Proteomes" id="UP001279410"/>
    </source>
</evidence>
<keyword evidence="2" id="KW-1185">Reference proteome</keyword>
<gene>
    <name evidence="1" type="ORF">AKAME5_001590700</name>
</gene>
<proteinExistence type="predicted"/>
<name>A0AAD3N2L4_LATJO</name>
<reference evidence="1" key="1">
    <citation type="submission" date="2022-08" db="EMBL/GenBank/DDBJ databases">
        <title>Genome sequencing of akame (Lates japonicus).</title>
        <authorList>
            <person name="Hashiguchi Y."/>
            <person name="Takahashi H."/>
        </authorList>
    </citation>
    <scope>NUCLEOTIDE SEQUENCE</scope>
    <source>
        <strain evidence="1">Kochi</strain>
    </source>
</reference>
<dbReference type="AlphaFoldDB" id="A0AAD3N2L4"/>
<sequence>MNNLPAPRPRQESAPVLLQALTCLVLLWSHQDLARAIIFPMMVIGRATSIWSLSSQYWFDEHFCFRDDLGEMDNIGFQTLDNSGGADPSDINISDEMSKTTVAKSLNSNQGLSSCGC</sequence>
<accession>A0AAD3N2L4</accession>
<dbReference type="Proteomes" id="UP001279410">
    <property type="component" value="Unassembled WGS sequence"/>
</dbReference>
<protein>
    <submittedName>
        <fullName evidence="1">Electroneutral sodium bicarbonate exchanger 1 isoform X1</fullName>
    </submittedName>
</protein>
<comment type="caution">
    <text evidence="1">The sequence shown here is derived from an EMBL/GenBank/DDBJ whole genome shotgun (WGS) entry which is preliminary data.</text>
</comment>